<organism evidence="1 2">
    <name type="scientific">Commensalibacter melissae</name>
    <dbReference type="NCBI Taxonomy" id="2070537"/>
    <lineage>
        <taxon>Bacteria</taxon>
        <taxon>Pseudomonadati</taxon>
        <taxon>Pseudomonadota</taxon>
        <taxon>Alphaproteobacteria</taxon>
        <taxon>Acetobacterales</taxon>
        <taxon>Acetobacteraceae</taxon>
    </lineage>
</organism>
<comment type="caution">
    <text evidence="1">The sequence shown here is derived from an EMBL/GenBank/DDBJ whole genome shotgun (WGS) entry which is preliminary data.</text>
</comment>
<sequence>MNITEKEGKSLQSYLQKKLGNNNLKVILPKRQGQPVELCIQEGKTLESIGTVYRDEDEGEISYAISMTILEEDLV</sequence>
<protein>
    <submittedName>
        <fullName evidence="1">DUF3126 domain-containing protein</fullName>
    </submittedName>
</protein>
<accession>A0A318NBL6</accession>
<dbReference type="Pfam" id="PF11324">
    <property type="entry name" value="DUF3126"/>
    <property type="match status" value="1"/>
</dbReference>
<gene>
    <name evidence="1" type="ORF">DK869_05805</name>
</gene>
<dbReference type="RefSeq" id="WP_110439075.1">
    <property type="nucleotide sequence ID" value="NZ_CP033087.1"/>
</dbReference>
<name>A0A318NBL6_9PROT</name>
<proteinExistence type="predicted"/>
<keyword evidence="2" id="KW-1185">Reference proteome</keyword>
<dbReference type="OrthoDB" id="7632283at2"/>
<reference evidence="1 2" key="1">
    <citation type="submission" date="2018-05" db="EMBL/GenBank/DDBJ databases">
        <title>Reference genomes for bee gut microbiota database.</title>
        <authorList>
            <person name="Ellegaard K.M."/>
        </authorList>
    </citation>
    <scope>NUCLEOTIDE SEQUENCE [LARGE SCALE GENOMIC DNA]</scope>
    <source>
        <strain evidence="1 2">ESL0284</strain>
    </source>
</reference>
<evidence type="ECO:0000313" key="2">
    <source>
        <dbReference type="Proteomes" id="UP000247565"/>
    </source>
</evidence>
<dbReference type="GeneID" id="83703595"/>
<dbReference type="Proteomes" id="UP000247565">
    <property type="component" value="Unassembled WGS sequence"/>
</dbReference>
<dbReference type="AlphaFoldDB" id="A0A318NBL6"/>
<dbReference type="InterPro" id="IPR021473">
    <property type="entry name" value="DUF3126"/>
</dbReference>
<dbReference type="EMBL" id="QGLT01000003">
    <property type="protein sequence ID" value="PXZ00152.1"/>
    <property type="molecule type" value="Genomic_DNA"/>
</dbReference>
<evidence type="ECO:0000313" key="1">
    <source>
        <dbReference type="EMBL" id="PXZ00152.1"/>
    </source>
</evidence>